<evidence type="ECO:0000256" key="1">
    <source>
        <dbReference type="PROSITE-ProRule" id="PRU00023"/>
    </source>
</evidence>
<dbReference type="Proteomes" id="UP000198862">
    <property type="component" value="Unassembled WGS sequence"/>
</dbReference>
<keyword evidence="3" id="KW-1185">Reference proteome</keyword>
<sequence length="203" mass="22573">MCYNKVEILEKEIERYPKLVSIRGNKNISLLALSLLCQSRDVFYFLLKKGANPDVAMENGKFLLHLAAEIKDDYYLKLALEFGATPDSINNKKLWKPTAIFSAIGGNQDNNIKSLFSAGANINLKNSSGDTPLLYAANMNQYRTVHVLLKLGAEIGIKNNFGLSLENKIEESSIASGSHAAIWRDKVIEYLKSKGHLISLKNP</sequence>
<proteinExistence type="predicted"/>
<keyword evidence="1" id="KW-0040">ANK repeat</keyword>
<dbReference type="SMART" id="SM00248">
    <property type="entry name" value="ANK"/>
    <property type="match status" value="4"/>
</dbReference>
<dbReference type="InterPro" id="IPR036770">
    <property type="entry name" value="Ankyrin_rpt-contain_sf"/>
</dbReference>
<dbReference type="InterPro" id="IPR051616">
    <property type="entry name" value="Cul2-RING_E3_ligase_SR"/>
</dbReference>
<name>A0A1I1S8D1_9GAMM</name>
<dbReference type="PROSITE" id="PS50088">
    <property type="entry name" value="ANK_REPEAT"/>
    <property type="match status" value="2"/>
</dbReference>
<feature type="repeat" description="ANK" evidence="1">
    <location>
        <begin position="128"/>
        <end position="160"/>
    </location>
</feature>
<accession>A0A1I1S8D1</accession>
<dbReference type="Pfam" id="PF12796">
    <property type="entry name" value="Ank_2"/>
    <property type="match status" value="1"/>
</dbReference>
<gene>
    <name evidence="2" type="ORF">SAMN02745724_04432</name>
</gene>
<dbReference type="PANTHER" id="PTHR46224">
    <property type="entry name" value="ANKYRIN REPEAT FAMILY PROTEIN"/>
    <property type="match status" value="1"/>
</dbReference>
<dbReference type="InterPro" id="IPR002110">
    <property type="entry name" value="Ankyrin_rpt"/>
</dbReference>
<dbReference type="EMBL" id="FOLO01000055">
    <property type="protein sequence ID" value="SFD40878.1"/>
    <property type="molecule type" value="Genomic_DNA"/>
</dbReference>
<evidence type="ECO:0000313" key="3">
    <source>
        <dbReference type="Proteomes" id="UP000198862"/>
    </source>
</evidence>
<organism evidence="2 3">
    <name type="scientific">Pseudoalteromonas denitrificans DSM 6059</name>
    <dbReference type="NCBI Taxonomy" id="1123010"/>
    <lineage>
        <taxon>Bacteria</taxon>
        <taxon>Pseudomonadati</taxon>
        <taxon>Pseudomonadota</taxon>
        <taxon>Gammaproteobacteria</taxon>
        <taxon>Alteromonadales</taxon>
        <taxon>Pseudoalteromonadaceae</taxon>
        <taxon>Pseudoalteromonas</taxon>
    </lineage>
</organism>
<feature type="repeat" description="ANK" evidence="1">
    <location>
        <begin position="59"/>
        <end position="91"/>
    </location>
</feature>
<dbReference type="Gene3D" id="1.25.40.20">
    <property type="entry name" value="Ankyrin repeat-containing domain"/>
    <property type="match status" value="1"/>
</dbReference>
<dbReference type="STRING" id="1123010.SAMN02745724_04432"/>
<dbReference type="SUPFAM" id="SSF48403">
    <property type="entry name" value="Ankyrin repeat"/>
    <property type="match status" value="1"/>
</dbReference>
<dbReference type="PROSITE" id="PS50297">
    <property type="entry name" value="ANK_REP_REGION"/>
    <property type="match status" value="1"/>
</dbReference>
<dbReference type="AlphaFoldDB" id="A0A1I1S8D1"/>
<reference evidence="2 3" key="1">
    <citation type="submission" date="2016-10" db="EMBL/GenBank/DDBJ databases">
        <authorList>
            <person name="de Groot N.N."/>
        </authorList>
    </citation>
    <scope>NUCLEOTIDE SEQUENCE [LARGE SCALE GENOMIC DNA]</scope>
    <source>
        <strain evidence="2 3">DSM 6059</strain>
    </source>
</reference>
<dbReference type="RefSeq" id="WP_091989888.1">
    <property type="nucleotide sequence ID" value="NZ_FOLO01000055.1"/>
</dbReference>
<evidence type="ECO:0000313" key="2">
    <source>
        <dbReference type="EMBL" id="SFD40878.1"/>
    </source>
</evidence>
<protein>
    <submittedName>
        <fullName evidence="2">Ankyrin repeat-containing protein</fullName>
    </submittedName>
</protein>